<dbReference type="PANTHER" id="PTHR43674">
    <property type="entry name" value="NITRILASE C965.09-RELATED"/>
    <property type="match status" value="1"/>
</dbReference>
<reference evidence="3 4" key="1">
    <citation type="submission" date="2016-10" db="EMBL/GenBank/DDBJ databases">
        <title>Arsenicibacter rosenii gen. nov., sp. nov., an efficient arsenic-methylating bacterium isolated from an arsenic-contaminated paddy soil.</title>
        <authorList>
            <person name="Huang K."/>
        </authorList>
    </citation>
    <scope>NUCLEOTIDE SEQUENCE [LARGE SCALE GENOMIC DNA]</scope>
    <source>
        <strain evidence="3 4">SM-1</strain>
    </source>
</reference>
<keyword evidence="1" id="KW-0378">Hydrolase</keyword>
<dbReference type="InterPro" id="IPR050345">
    <property type="entry name" value="Aliph_Amidase/BUP"/>
</dbReference>
<comment type="caution">
    <text evidence="3">The sequence shown here is derived from an EMBL/GenBank/DDBJ whole genome shotgun (WGS) entry which is preliminary data.</text>
</comment>
<accession>A0A1S2VLG5</accession>
<gene>
    <name evidence="3" type="ORF">BLX24_06920</name>
</gene>
<dbReference type="OrthoDB" id="9803818at2"/>
<proteinExistence type="predicted"/>
<dbReference type="InterPro" id="IPR036526">
    <property type="entry name" value="C-N_Hydrolase_sf"/>
</dbReference>
<protein>
    <recommendedName>
        <fullName evidence="2">CN hydrolase domain-containing protein</fullName>
    </recommendedName>
</protein>
<dbReference type="AlphaFoldDB" id="A0A1S2VLG5"/>
<feature type="domain" description="CN hydrolase" evidence="2">
    <location>
        <begin position="1"/>
        <end position="234"/>
    </location>
</feature>
<dbReference type="GO" id="GO:0033388">
    <property type="term" value="P:putrescine biosynthetic process from arginine"/>
    <property type="evidence" value="ECO:0007669"/>
    <property type="project" value="TreeGrafter"/>
</dbReference>
<sequence>MRICLAQLQSANGDLAANLDRHCRAIRTAADYQTNLIIFPELSLTGYEPTLAASLATTPDDPVLAPLQSLSDRYRMVIAAGLPIRTPEGLCIGLVICQPNQPQQLYTKHFLHADEVPFFTAGRHVPMLDFPFDRVALAICYELSVDEHTRQVIQPETTVYLASVAKTAIGMQQATLRMADIARTYQVPALLVNAIGPADTFVNAGQSAAWTAKGTLMGQLPADEEGLLIVDTRTETALSIPLILKTA</sequence>
<dbReference type="EMBL" id="MORL01000003">
    <property type="protein sequence ID" value="OIN59601.1"/>
    <property type="molecule type" value="Genomic_DNA"/>
</dbReference>
<dbReference type="CDD" id="cd07197">
    <property type="entry name" value="nitrilase"/>
    <property type="match status" value="1"/>
</dbReference>
<evidence type="ECO:0000259" key="2">
    <source>
        <dbReference type="PROSITE" id="PS50263"/>
    </source>
</evidence>
<dbReference type="SUPFAM" id="SSF56317">
    <property type="entry name" value="Carbon-nitrogen hydrolase"/>
    <property type="match status" value="1"/>
</dbReference>
<dbReference type="Pfam" id="PF00795">
    <property type="entry name" value="CN_hydrolase"/>
    <property type="match status" value="1"/>
</dbReference>
<dbReference type="PANTHER" id="PTHR43674:SF2">
    <property type="entry name" value="BETA-UREIDOPROPIONASE"/>
    <property type="match status" value="1"/>
</dbReference>
<evidence type="ECO:0000256" key="1">
    <source>
        <dbReference type="ARBA" id="ARBA00022801"/>
    </source>
</evidence>
<organism evidence="3 4">
    <name type="scientific">Arsenicibacter rosenii</name>
    <dbReference type="NCBI Taxonomy" id="1750698"/>
    <lineage>
        <taxon>Bacteria</taxon>
        <taxon>Pseudomonadati</taxon>
        <taxon>Bacteroidota</taxon>
        <taxon>Cytophagia</taxon>
        <taxon>Cytophagales</taxon>
        <taxon>Spirosomataceae</taxon>
        <taxon>Arsenicibacter</taxon>
    </lineage>
</organism>
<keyword evidence="4" id="KW-1185">Reference proteome</keyword>
<dbReference type="RefSeq" id="WP_071502396.1">
    <property type="nucleotide sequence ID" value="NZ_MORL01000003.1"/>
</dbReference>
<dbReference type="InterPro" id="IPR003010">
    <property type="entry name" value="C-N_Hydrolase"/>
</dbReference>
<evidence type="ECO:0000313" key="3">
    <source>
        <dbReference type="EMBL" id="OIN59601.1"/>
    </source>
</evidence>
<dbReference type="Proteomes" id="UP000181790">
    <property type="component" value="Unassembled WGS sequence"/>
</dbReference>
<dbReference type="PROSITE" id="PS50263">
    <property type="entry name" value="CN_HYDROLASE"/>
    <property type="match status" value="1"/>
</dbReference>
<name>A0A1S2VLG5_9BACT</name>
<dbReference type="GO" id="GO:0050126">
    <property type="term" value="F:N-carbamoylputrescine amidase activity"/>
    <property type="evidence" value="ECO:0007669"/>
    <property type="project" value="TreeGrafter"/>
</dbReference>
<evidence type="ECO:0000313" key="4">
    <source>
        <dbReference type="Proteomes" id="UP000181790"/>
    </source>
</evidence>
<dbReference type="Gene3D" id="3.60.110.10">
    <property type="entry name" value="Carbon-nitrogen hydrolase"/>
    <property type="match status" value="1"/>
</dbReference>